<keyword evidence="2" id="KW-1185">Reference proteome</keyword>
<accession>A0A433SNU2</accession>
<evidence type="ECO:0000313" key="2">
    <source>
        <dbReference type="Proteomes" id="UP000271974"/>
    </source>
</evidence>
<dbReference type="Proteomes" id="UP000271974">
    <property type="component" value="Unassembled WGS sequence"/>
</dbReference>
<dbReference type="EMBL" id="RQTK01001316">
    <property type="protein sequence ID" value="RUS70875.1"/>
    <property type="molecule type" value="Genomic_DNA"/>
</dbReference>
<sequence length="335" mass="37251">MRLSLVMETQAASSRRLKDQVLLSPFRQENMKTADKIPGPRETAMGENPALTGQYSGVSPATHFRPKPHVSLSTQISFYSPASSTPIPTRLCPVDRNPLIPSYPRPGSKFNCSANGQVVDHSVSYPKLHLDDCNPTDICFNQGVPTRKSAISHFTENDADTLLFPISNSVFTYPKDSYTCTPTYCLHSRLSHPIDKNTFTPAVALKPYSVVSLSPESNKSNTKLYSYAPDPFGKDVHTCCISCPVAKHIVPSVSSCHYDLYSPEINNFTHRWQKQRLDFGPTNRQIPAVPFEDRNKSYVGAYPHPCSDLLCPVHPANRQIVHPGVSYLADRKDSQ</sequence>
<gene>
    <name evidence="1" type="ORF">EGW08_021364</name>
</gene>
<name>A0A433SNU2_ELYCH</name>
<organism evidence="1 2">
    <name type="scientific">Elysia chlorotica</name>
    <name type="common">Eastern emerald elysia</name>
    <name type="synonym">Sea slug</name>
    <dbReference type="NCBI Taxonomy" id="188477"/>
    <lineage>
        <taxon>Eukaryota</taxon>
        <taxon>Metazoa</taxon>
        <taxon>Spiralia</taxon>
        <taxon>Lophotrochozoa</taxon>
        <taxon>Mollusca</taxon>
        <taxon>Gastropoda</taxon>
        <taxon>Heterobranchia</taxon>
        <taxon>Euthyneura</taxon>
        <taxon>Panpulmonata</taxon>
        <taxon>Sacoglossa</taxon>
        <taxon>Placobranchoidea</taxon>
        <taxon>Plakobranchidae</taxon>
        <taxon>Elysia</taxon>
    </lineage>
</organism>
<proteinExistence type="predicted"/>
<dbReference type="AlphaFoldDB" id="A0A433SNU2"/>
<comment type="caution">
    <text evidence="1">The sequence shown here is derived from an EMBL/GenBank/DDBJ whole genome shotgun (WGS) entry which is preliminary data.</text>
</comment>
<protein>
    <submittedName>
        <fullName evidence="1">Uncharacterized protein</fullName>
    </submittedName>
</protein>
<evidence type="ECO:0000313" key="1">
    <source>
        <dbReference type="EMBL" id="RUS70875.1"/>
    </source>
</evidence>
<reference evidence="1 2" key="1">
    <citation type="submission" date="2019-01" db="EMBL/GenBank/DDBJ databases">
        <title>A draft genome assembly of the solar-powered sea slug Elysia chlorotica.</title>
        <authorList>
            <person name="Cai H."/>
            <person name="Li Q."/>
            <person name="Fang X."/>
            <person name="Li J."/>
            <person name="Curtis N.E."/>
            <person name="Altenburger A."/>
            <person name="Shibata T."/>
            <person name="Feng M."/>
            <person name="Maeda T."/>
            <person name="Schwartz J.A."/>
            <person name="Shigenobu S."/>
            <person name="Lundholm N."/>
            <person name="Nishiyama T."/>
            <person name="Yang H."/>
            <person name="Hasebe M."/>
            <person name="Li S."/>
            <person name="Pierce S.K."/>
            <person name="Wang J."/>
        </authorList>
    </citation>
    <scope>NUCLEOTIDE SEQUENCE [LARGE SCALE GENOMIC DNA]</scope>
    <source>
        <strain evidence="1">EC2010</strain>
        <tissue evidence="1">Whole organism of an adult</tissue>
    </source>
</reference>